<reference evidence="1 2" key="1">
    <citation type="submission" date="2020-04" db="EMBL/GenBank/DDBJ databases">
        <title>Perkinsus olseni comparative genomics.</title>
        <authorList>
            <person name="Bogema D.R."/>
        </authorList>
    </citation>
    <scope>NUCLEOTIDE SEQUENCE [LARGE SCALE GENOMIC DNA]</scope>
    <source>
        <strain evidence="1">00978-12</strain>
    </source>
</reference>
<proteinExistence type="predicted"/>
<protein>
    <submittedName>
        <fullName evidence="1">Uncharacterized protein</fullName>
    </submittedName>
</protein>
<comment type="caution">
    <text evidence="1">The sequence shown here is derived from an EMBL/GenBank/DDBJ whole genome shotgun (WGS) entry which is preliminary data.</text>
</comment>
<dbReference type="AlphaFoldDB" id="A0A7J6NKU3"/>
<dbReference type="OrthoDB" id="10391344at2759"/>
<dbReference type="Proteomes" id="UP000541610">
    <property type="component" value="Unassembled WGS sequence"/>
</dbReference>
<dbReference type="EMBL" id="JABANP010000311">
    <property type="protein sequence ID" value="KAF4684458.1"/>
    <property type="molecule type" value="Genomic_DNA"/>
</dbReference>
<gene>
    <name evidence="1" type="ORF">FOZ60_007831</name>
</gene>
<name>A0A7J6NKU3_PEROL</name>
<organism evidence="1 2">
    <name type="scientific">Perkinsus olseni</name>
    <name type="common">Perkinsus atlanticus</name>
    <dbReference type="NCBI Taxonomy" id="32597"/>
    <lineage>
        <taxon>Eukaryota</taxon>
        <taxon>Sar</taxon>
        <taxon>Alveolata</taxon>
        <taxon>Perkinsozoa</taxon>
        <taxon>Perkinsea</taxon>
        <taxon>Perkinsida</taxon>
        <taxon>Perkinsidae</taxon>
        <taxon>Perkinsus</taxon>
    </lineage>
</organism>
<evidence type="ECO:0000313" key="2">
    <source>
        <dbReference type="Proteomes" id="UP000541610"/>
    </source>
</evidence>
<sequence>MCTAYATRVNSEDALKTKRWKGIIVTNIIFIQMAMSVSADALKMDDTVANPMQDPELRSLRLPVVNEKPPGCLPPGVLMDPNNSGYTGFATLEMAVILAFNSSPVDVGVWADGKTIWLFNLPAGISVGVDLSIPTFSKTGGYDYFRGKQLAFPIFLKTRATVPRHRKGGGK</sequence>
<evidence type="ECO:0000313" key="1">
    <source>
        <dbReference type="EMBL" id="KAF4684458.1"/>
    </source>
</evidence>
<accession>A0A7J6NKU3</accession>